<dbReference type="Gene3D" id="1.10.472.80">
    <property type="entry name" value="Ypt/Rab-GAP domain of gyp1p, domain 3"/>
    <property type="match status" value="1"/>
</dbReference>
<dbReference type="GO" id="GO:0005737">
    <property type="term" value="C:cytoplasm"/>
    <property type="evidence" value="ECO:0007669"/>
    <property type="project" value="UniProtKB-ARBA"/>
</dbReference>
<feature type="non-terminal residue" evidence="3">
    <location>
        <position position="446"/>
    </location>
</feature>
<protein>
    <recommendedName>
        <fullName evidence="2">Rab-GAP TBC domain-containing protein</fullName>
    </recommendedName>
</protein>
<dbReference type="Pfam" id="PF00566">
    <property type="entry name" value="RabGAP-TBC"/>
    <property type="match status" value="1"/>
</dbReference>
<proteinExistence type="predicted"/>
<name>A0A9W8IAB9_9FUNG</name>
<comment type="caution">
    <text evidence="3">The sequence shown here is derived from an EMBL/GenBank/DDBJ whole genome shotgun (WGS) entry which is preliminary data.</text>
</comment>
<dbReference type="PANTHER" id="PTHR22957:SF337">
    <property type="entry name" value="TBC1 DOMAIN FAMILY MEMBER 5"/>
    <property type="match status" value="1"/>
</dbReference>
<evidence type="ECO:0000256" key="1">
    <source>
        <dbReference type="ARBA" id="ARBA00022468"/>
    </source>
</evidence>
<reference evidence="3" key="1">
    <citation type="submission" date="2022-07" db="EMBL/GenBank/DDBJ databases">
        <title>Phylogenomic reconstructions and comparative analyses of Kickxellomycotina fungi.</title>
        <authorList>
            <person name="Reynolds N.K."/>
            <person name="Stajich J.E."/>
            <person name="Barry K."/>
            <person name="Grigoriev I.V."/>
            <person name="Crous P."/>
            <person name="Smith M.E."/>
        </authorList>
    </citation>
    <scope>NUCLEOTIDE SEQUENCE</scope>
    <source>
        <strain evidence="3">NRRL 1566</strain>
    </source>
</reference>
<accession>A0A9W8IAB9</accession>
<feature type="domain" description="Rab-GAP TBC" evidence="2">
    <location>
        <begin position="29"/>
        <end position="295"/>
    </location>
</feature>
<dbReference type="FunFam" id="1.10.8.270:FF:000011">
    <property type="entry name" value="TBC1 domain family member 5"/>
    <property type="match status" value="1"/>
</dbReference>
<dbReference type="InterPro" id="IPR000195">
    <property type="entry name" value="Rab-GAP-TBC_dom"/>
</dbReference>
<evidence type="ECO:0000259" key="2">
    <source>
        <dbReference type="PROSITE" id="PS50086"/>
    </source>
</evidence>
<dbReference type="SUPFAM" id="SSF47923">
    <property type="entry name" value="Ypt/Rab-GAP domain of gyp1p"/>
    <property type="match status" value="2"/>
</dbReference>
<dbReference type="InterPro" id="IPR035969">
    <property type="entry name" value="Rab-GAP_TBC_sf"/>
</dbReference>
<keyword evidence="1" id="KW-0343">GTPase activation</keyword>
<dbReference type="PANTHER" id="PTHR22957">
    <property type="entry name" value="TBC1 DOMAIN FAMILY MEMBER GTPASE-ACTIVATING PROTEIN"/>
    <property type="match status" value="1"/>
</dbReference>
<gene>
    <name evidence="3" type="ORF">IWW36_005377</name>
</gene>
<dbReference type="EMBL" id="JANBUW010001249">
    <property type="protein sequence ID" value="KAJ2843919.1"/>
    <property type="molecule type" value="Genomic_DNA"/>
</dbReference>
<dbReference type="OrthoDB" id="27140at2759"/>
<keyword evidence="4" id="KW-1185">Reference proteome</keyword>
<dbReference type="SMART" id="SM00164">
    <property type="entry name" value="TBC"/>
    <property type="match status" value="1"/>
</dbReference>
<dbReference type="PROSITE" id="PS50086">
    <property type="entry name" value="TBC_RABGAP"/>
    <property type="match status" value="1"/>
</dbReference>
<dbReference type="Gene3D" id="1.10.8.270">
    <property type="entry name" value="putative rabgap domain of human tbc1 domain family member 14 like domains"/>
    <property type="match status" value="1"/>
</dbReference>
<evidence type="ECO:0000313" key="4">
    <source>
        <dbReference type="Proteomes" id="UP001139887"/>
    </source>
</evidence>
<sequence length="446" mass="51441">MHEWEELKRLSLLSSANLRTLTYTAGSSGSKLPLPSLRWRLFLGVLPIELFGQDDTECQQVWELAAERERQNYQALKARFIVDPTAVAKEETDWKRMNPLSLDQDSPWHQYHQDQDLRNTILQDVSRTFPEESYFRHTRVQRLMADMLFVYAKMHTSLQYRQGMHELLAPLLLAVDGDSVAPSKEFPTRLLDRAFIEHDTFALFDRLMRLCMPWYQLPPALSPRATSDSQTPIIAQCQMLMDKLTVLDPELSAHLRQMDIEPQLFGIRWYRLLFSRELPRLRDVFALWDILFADNVSGTLRLVDWIGLVFLLANRRRLLQGDYEDTLTTLLHLPPLPRPSSDVLEQTIALPNNPQNHNITAFPAIDLPIAAPKIPFQSLSQHGLRAIQRLALQAAYLRAHPSHEAAMLVADQYRMWEQEAWDIIDDLDTPAIESSTSSDSIKPQPS</sequence>
<organism evidence="3 4">
    <name type="scientific">Coemansia brasiliensis</name>
    <dbReference type="NCBI Taxonomy" id="2650707"/>
    <lineage>
        <taxon>Eukaryota</taxon>
        <taxon>Fungi</taxon>
        <taxon>Fungi incertae sedis</taxon>
        <taxon>Zoopagomycota</taxon>
        <taxon>Kickxellomycotina</taxon>
        <taxon>Kickxellomycetes</taxon>
        <taxon>Kickxellales</taxon>
        <taxon>Kickxellaceae</taxon>
        <taxon>Coemansia</taxon>
    </lineage>
</organism>
<dbReference type="Proteomes" id="UP001139887">
    <property type="component" value="Unassembled WGS sequence"/>
</dbReference>
<evidence type="ECO:0000313" key="3">
    <source>
        <dbReference type="EMBL" id="KAJ2843919.1"/>
    </source>
</evidence>
<dbReference type="GO" id="GO:0005096">
    <property type="term" value="F:GTPase activator activity"/>
    <property type="evidence" value="ECO:0007669"/>
    <property type="project" value="UniProtKB-KW"/>
</dbReference>
<dbReference type="AlphaFoldDB" id="A0A9W8IAB9"/>